<dbReference type="InterPro" id="IPR011033">
    <property type="entry name" value="PRC_barrel-like_sf"/>
</dbReference>
<sequence>MLLGFEELCRKEVIDISTGERLGFIDDIELDIESGTVKSLIIYGGARLWGFFGREEDSVIACSEIKVIGSDVVLVERPKESLRMKSTKKSGNSFLSLWK</sequence>
<evidence type="ECO:0000313" key="3">
    <source>
        <dbReference type="Proteomes" id="UP000183461"/>
    </source>
</evidence>
<name>A0A1K1NCT9_RUMFL</name>
<proteinExistence type="predicted"/>
<protein>
    <submittedName>
        <fullName evidence="2">Sporulation protein, YlmC/YmxH family</fullName>
    </submittedName>
</protein>
<dbReference type="NCBIfam" id="TIGR02888">
    <property type="entry name" value="spore_YlmC_YmxH"/>
    <property type="match status" value="1"/>
</dbReference>
<feature type="domain" description="PRC-barrel" evidence="1">
    <location>
        <begin position="6"/>
        <end position="81"/>
    </location>
</feature>
<dbReference type="SUPFAM" id="SSF50346">
    <property type="entry name" value="PRC-barrel domain"/>
    <property type="match status" value="1"/>
</dbReference>
<dbReference type="Proteomes" id="UP000183461">
    <property type="component" value="Unassembled WGS sequence"/>
</dbReference>
<dbReference type="RefSeq" id="WP_072300141.1">
    <property type="nucleotide sequence ID" value="NZ_CAMIZA010000006.1"/>
</dbReference>
<dbReference type="PANTHER" id="PTHR40061:SF1">
    <property type="entry name" value="SPORULATION PROTEIN YLMC-RELATED"/>
    <property type="match status" value="1"/>
</dbReference>
<organism evidence="2 3">
    <name type="scientific">Ruminococcus flavefaciens</name>
    <dbReference type="NCBI Taxonomy" id="1265"/>
    <lineage>
        <taxon>Bacteria</taxon>
        <taxon>Bacillati</taxon>
        <taxon>Bacillota</taxon>
        <taxon>Clostridia</taxon>
        <taxon>Eubacteriales</taxon>
        <taxon>Oscillospiraceae</taxon>
        <taxon>Ruminococcus</taxon>
    </lineage>
</organism>
<dbReference type="PANTHER" id="PTHR40061">
    <property type="entry name" value="SPORULATION PROTEIN YLMC-RELATED"/>
    <property type="match status" value="1"/>
</dbReference>
<dbReference type="AlphaFoldDB" id="A0A1K1NCT9"/>
<dbReference type="InterPro" id="IPR027275">
    <property type="entry name" value="PRC-brl_dom"/>
</dbReference>
<dbReference type="Gene3D" id="2.30.30.240">
    <property type="entry name" value="PRC-barrel domain"/>
    <property type="match status" value="1"/>
</dbReference>
<reference evidence="2 3" key="1">
    <citation type="submission" date="2016-11" db="EMBL/GenBank/DDBJ databases">
        <authorList>
            <person name="Jaros S."/>
            <person name="Januszkiewicz K."/>
            <person name="Wedrychowicz H."/>
        </authorList>
    </citation>
    <scope>NUCLEOTIDE SEQUENCE [LARGE SCALE GENOMIC DNA]</scope>
    <source>
        <strain evidence="2 3">YL228</strain>
    </source>
</reference>
<evidence type="ECO:0000259" key="1">
    <source>
        <dbReference type="Pfam" id="PF05239"/>
    </source>
</evidence>
<dbReference type="Pfam" id="PF05239">
    <property type="entry name" value="PRC"/>
    <property type="match status" value="1"/>
</dbReference>
<evidence type="ECO:0000313" key="2">
    <source>
        <dbReference type="EMBL" id="SFW33258.1"/>
    </source>
</evidence>
<gene>
    <name evidence="2" type="ORF">SAMN02910280_1857</name>
</gene>
<dbReference type="EMBL" id="FPIP01000004">
    <property type="protein sequence ID" value="SFW33258.1"/>
    <property type="molecule type" value="Genomic_DNA"/>
</dbReference>
<dbReference type="InterPro" id="IPR014238">
    <property type="entry name" value="Spore_YlmC/YmxH"/>
</dbReference>
<accession>A0A1K1NCT9</accession>